<feature type="transmembrane region" description="Helical" evidence="1">
    <location>
        <begin position="102"/>
        <end position="123"/>
    </location>
</feature>
<dbReference type="EMBL" id="FLUL01000001">
    <property type="protein sequence ID" value="SBV99272.1"/>
    <property type="molecule type" value="Genomic_DNA"/>
</dbReference>
<proteinExistence type="predicted"/>
<accession>A0A212JIL7</accession>
<protein>
    <submittedName>
        <fullName evidence="2">Uncharacterized protein</fullName>
    </submittedName>
</protein>
<reference evidence="2" key="1">
    <citation type="submission" date="2016-04" db="EMBL/GenBank/DDBJ databases">
        <authorList>
            <person name="Evans L.H."/>
            <person name="Alamgir A."/>
            <person name="Owens N."/>
            <person name="Weber N.D."/>
            <person name="Virtaneva K."/>
            <person name="Barbian K."/>
            <person name="Babar A."/>
            <person name="Rosenke K."/>
        </authorList>
    </citation>
    <scope>NUCLEOTIDE SEQUENCE</scope>
    <source>
        <strain evidence="2">86-2</strain>
    </source>
</reference>
<sequence length="135" mass="14290">MKTKLVIFVFLITCFGLSIPTISINVAETDAMDAQVISSKSPSAVTLSKIENLSIASRTDNSSMATTLNKVGGTRALTDWGTDPDLPGQGGEVTDPGQVGEAAPIGDITLPIILFALVIYFAYRGVTTSKRRNNL</sequence>
<keyword evidence="1" id="KW-0812">Transmembrane</keyword>
<evidence type="ECO:0000256" key="1">
    <source>
        <dbReference type="SAM" id="Phobius"/>
    </source>
</evidence>
<dbReference type="RefSeq" id="WP_296948976.1">
    <property type="nucleotide sequence ID" value="NZ_LT599021.1"/>
</dbReference>
<organism evidence="2">
    <name type="scientific">uncultured Dysgonomonas sp</name>
    <dbReference type="NCBI Taxonomy" id="206096"/>
    <lineage>
        <taxon>Bacteria</taxon>
        <taxon>Pseudomonadati</taxon>
        <taxon>Bacteroidota</taxon>
        <taxon>Bacteroidia</taxon>
        <taxon>Bacteroidales</taxon>
        <taxon>Dysgonomonadaceae</taxon>
        <taxon>Dysgonomonas</taxon>
        <taxon>environmental samples</taxon>
    </lineage>
</organism>
<keyword evidence="1" id="KW-0472">Membrane</keyword>
<name>A0A212JIL7_9BACT</name>
<keyword evidence="1" id="KW-1133">Transmembrane helix</keyword>
<gene>
    <name evidence="2" type="ORF">KL86DYS2_11616</name>
</gene>
<evidence type="ECO:0000313" key="2">
    <source>
        <dbReference type="EMBL" id="SBV99272.1"/>
    </source>
</evidence>
<dbReference type="AlphaFoldDB" id="A0A212JIL7"/>